<dbReference type="Proteomes" id="UP001182908">
    <property type="component" value="Chromosome"/>
</dbReference>
<gene>
    <name evidence="1" type="ORF">RE474_11415</name>
</gene>
<accession>A0AA51UJG1</accession>
<protein>
    <submittedName>
        <fullName evidence="1">Uncharacterized protein</fullName>
    </submittedName>
</protein>
<dbReference type="EMBL" id="CP133592">
    <property type="protein sequence ID" value="WMW24681.1"/>
    <property type="molecule type" value="Genomic_DNA"/>
</dbReference>
<reference evidence="1 2" key="1">
    <citation type="submission" date="2023-08" db="EMBL/GenBank/DDBJ databases">
        <title>Methanolobus mangrovi sp. nov. and Methanolobus sediminis sp. nov, two novel methylotrophic methanogens isolated from mangrove sediments in China.</title>
        <authorList>
            <person name="Zhou J."/>
        </authorList>
    </citation>
    <scope>NUCLEOTIDE SEQUENCE [LARGE SCALE GENOMIC DNA]</scope>
    <source>
        <strain evidence="1 2">FTZ6</strain>
    </source>
</reference>
<organism evidence="1 2">
    <name type="scientific">Methanolobus sediminis</name>
    <dbReference type="NCBI Taxonomy" id="3072978"/>
    <lineage>
        <taxon>Archaea</taxon>
        <taxon>Methanobacteriati</taxon>
        <taxon>Methanobacteriota</taxon>
        <taxon>Stenosarchaea group</taxon>
        <taxon>Methanomicrobia</taxon>
        <taxon>Methanosarcinales</taxon>
        <taxon>Methanosarcinaceae</taxon>
        <taxon>Methanolobus</taxon>
    </lineage>
</organism>
<evidence type="ECO:0000313" key="2">
    <source>
        <dbReference type="Proteomes" id="UP001182908"/>
    </source>
</evidence>
<dbReference type="RefSeq" id="WP_309310490.1">
    <property type="nucleotide sequence ID" value="NZ_CP133592.1"/>
</dbReference>
<proteinExistence type="predicted"/>
<sequence>MTTEVEFQKFLEKAIWEKTWEDEEDEDAEIQSFQVLTFEDAGMLTTDKGLVVIAPDRTTFTVTIQRNTW</sequence>
<dbReference type="KEGG" id="mseb:RE474_11415"/>
<dbReference type="AlphaFoldDB" id="A0AA51UJG1"/>
<name>A0AA51UJG1_9EURY</name>
<keyword evidence="2" id="KW-1185">Reference proteome</keyword>
<evidence type="ECO:0000313" key="1">
    <source>
        <dbReference type="EMBL" id="WMW24681.1"/>
    </source>
</evidence>
<dbReference type="GeneID" id="84233334"/>